<name>A0A6P8ZIC8_THRPL</name>
<feature type="chain" id="PRO_5028071531" evidence="3">
    <location>
        <begin position="20"/>
        <end position="202"/>
    </location>
</feature>
<dbReference type="KEGG" id="tpal:117640686"/>
<feature type="compositionally biased region" description="Gly residues" evidence="1">
    <location>
        <begin position="139"/>
        <end position="148"/>
    </location>
</feature>
<sequence>MNLVLLGCILAALGVPGTPAPLATVTAVLDASNDALDFRSSEPVGAEGDIDPATLSSGRTVLETGLTQRVRQEAVVREQAAESLGTSSARPQTPRAPTKLKRSTSGPWAPASSRPVTWAPRTSRPFTWAPRRSTPGSWVPGGSGGSGGWDSWDGDWGWDSDWDWDWVTGSYRPFDATTVLIIMGLLIFVVAFFMVCRLAIGS</sequence>
<gene>
    <name evidence="5" type="primary">LOC117640686</name>
</gene>
<keyword evidence="2" id="KW-0812">Transmembrane</keyword>
<organism evidence="5">
    <name type="scientific">Thrips palmi</name>
    <name type="common">Melon thrips</name>
    <dbReference type="NCBI Taxonomy" id="161013"/>
    <lineage>
        <taxon>Eukaryota</taxon>
        <taxon>Metazoa</taxon>
        <taxon>Ecdysozoa</taxon>
        <taxon>Arthropoda</taxon>
        <taxon>Hexapoda</taxon>
        <taxon>Insecta</taxon>
        <taxon>Pterygota</taxon>
        <taxon>Neoptera</taxon>
        <taxon>Paraneoptera</taxon>
        <taxon>Thysanoptera</taxon>
        <taxon>Terebrantia</taxon>
        <taxon>Thripoidea</taxon>
        <taxon>Thripidae</taxon>
        <taxon>Thrips</taxon>
    </lineage>
</organism>
<evidence type="ECO:0000313" key="4">
    <source>
        <dbReference type="Proteomes" id="UP000515158"/>
    </source>
</evidence>
<keyword evidence="2" id="KW-1133">Transmembrane helix</keyword>
<evidence type="ECO:0000256" key="2">
    <source>
        <dbReference type="SAM" id="Phobius"/>
    </source>
</evidence>
<feature type="transmembrane region" description="Helical" evidence="2">
    <location>
        <begin position="179"/>
        <end position="200"/>
    </location>
</feature>
<dbReference type="InParanoid" id="A0A6P8ZIC8"/>
<proteinExistence type="predicted"/>
<reference evidence="5" key="1">
    <citation type="submission" date="2025-08" db="UniProtKB">
        <authorList>
            <consortium name="RefSeq"/>
        </authorList>
    </citation>
    <scope>IDENTIFICATION</scope>
    <source>
        <tissue evidence="5">Total insect</tissue>
    </source>
</reference>
<dbReference type="Proteomes" id="UP000515158">
    <property type="component" value="Unplaced"/>
</dbReference>
<accession>A0A6P8ZIC8</accession>
<protein>
    <submittedName>
        <fullName evidence="5">Uncharacterized protein LOC117640686</fullName>
    </submittedName>
</protein>
<feature type="region of interest" description="Disordered" evidence="1">
    <location>
        <begin position="77"/>
        <end position="150"/>
    </location>
</feature>
<dbReference type="GeneID" id="117640686"/>
<keyword evidence="3" id="KW-0732">Signal</keyword>
<keyword evidence="2" id="KW-0472">Membrane</keyword>
<evidence type="ECO:0000256" key="1">
    <source>
        <dbReference type="SAM" id="MobiDB-lite"/>
    </source>
</evidence>
<evidence type="ECO:0000256" key="3">
    <source>
        <dbReference type="SAM" id="SignalP"/>
    </source>
</evidence>
<dbReference type="RefSeq" id="XP_034233379.1">
    <property type="nucleotide sequence ID" value="XM_034377488.1"/>
</dbReference>
<dbReference type="AlphaFoldDB" id="A0A6P8ZIC8"/>
<feature type="signal peptide" evidence="3">
    <location>
        <begin position="1"/>
        <end position="19"/>
    </location>
</feature>
<evidence type="ECO:0000313" key="5">
    <source>
        <dbReference type="RefSeq" id="XP_034233379.1"/>
    </source>
</evidence>
<keyword evidence="4" id="KW-1185">Reference proteome</keyword>